<feature type="transmembrane region" description="Helical" evidence="1">
    <location>
        <begin position="196"/>
        <end position="215"/>
    </location>
</feature>
<keyword evidence="1" id="KW-0812">Transmembrane</keyword>
<evidence type="ECO:0000313" key="2">
    <source>
        <dbReference type="EMBL" id="HIZ68605.1"/>
    </source>
</evidence>
<keyword evidence="1" id="KW-1133">Transmembrane helix</keyword>
<dbReference type="AlphaFoldDB" id="A0A9D2FY59"/>
<keyword evidence="1" id="KW-0472">Membrane</keyword>
<feature type="transmembrane region" description="Helical" evidence="1">
    <location>
        <begin position="141"/>
        <end position="160"/>
    </location>
</feature>
<comment type="caution">
    <text evidence="2">The sequence shown here is derived from an EMBL/GenBank/DDBJ whole genome shotgun (WGS) entry which is preliminary data.</text>
</comment>
<evidence type="ECO:0000313" key="3">
    <source>
        <dbReference type="Proteomes" id="UP000824055"/>
    </source>
</evidence>
<feature type="transmembrane region" description="Helical" evidence="1">
    <location>
        <begin position="319"/>
        <end position="338"/>
    </location>
</feature>
<sequence length="383" mass="45293">MEHFFSIYSLIYIPLIFCIFISNLKTQKRVMVFWIIALTLFRGLRWDCGTDWYWYEKSFNDIDVTNFWRYITIEEGNDIKILEVGWGFLLMICKYAFGTYTSFLLFTNFIQLVLLYLISNMFTRRPIVVFVGFILNSNFFPVRQDLACMIYFYGLCWMLTKWKYSYFAFNGLAGLVHNSAWVMMPLYWVWRNVKLNFGWAIALLIGSYILADYFVPVIVPIALKIVGMIAPQVAAVANNYFKYGEVEVEFLSNPIYAFILNLMFCTLFYKYIIQKKNLILYGESSSSKTNAQEVTNALVNAFIFGIVILQLFLRTVRSLSRVASYVTLAQTILFAILFDNIRNKQTRIIAITLYMLYLLYRFYRHFDFYPELHFPYRSIFGIL</sequence>
<dbReference type="Proteomes" id="UP000824055">
    <property type="component" value="Unassembled WGS sequence"/>
</dbReference>
<organism evidence="2 3">
    <name type="scientific">Candidatus Prevotella avicola</name>
    <dbReference type="NCBI Taxonomy" id="2838738"/>
    <lineage>
        <taxon>Bacteria</taxon>
        <taxon>Pseudomonadati</taxon>
        <taxon>Bacteroidota</taxon>
        <taxon>Bacteroidia</taxon>
        <taxon>Bacteroidales</taxon>
        <taxon>Prevotellaceae</taxon>
        <taxon>Prevotella</taxon>
    </lineage>
</organism>
<evidence type="ECO:0000256" key="1">
    <source>
        <dbReference type="SAM" id="Phobius"/>
    </source>
</evidence>
<reference evidence="2" key="1">
    <citation type="journal article" date="2021" name="PeerJ">
        <title>Extensive microbial diversity within the chicken gut microbiome revealed by metagenomics and culture.</title>
        <authorList>
            <person name="Gilroy R."/>
            <person name="Ravi A."/>
            <person name="Getino M."/>
            <person name="Pursley I."/>
            <person name="Horton D.L."/>
            <person name="Alikhan N.F."/>
            <person name="Baker D."/>
            <person name="Gharbi K."/>
            <person name="Hall N."/>
            <person name="Watson M."/>
            <person name="Adriaenssens E.M."/>
            <person name="Foster-Nyarko E."/>
            <person name="Jarju S."/>
            <person name="Secka A."/>
            <person name="Antonio M."/>
            <person name="Oren A."/>
            <person name="Chaudhuri R.R."/>
            <person name="La Ragione R."/>
            <person name="Hildebrand F."/>
            <person name="Pallen M.J."/>
        </authorList>
    </citation>
    <scope>NUCLEOTIDE SEQUENCE</scope>
    <source>
        <strain evidence="2">ChiHecec3B27-8219</strain>
    </source>
</reference>
<reference evidence="2" key="2">
    <citation type="submission" date="2021-04" db="EMBL/GenBank/DDBJ databases">
        <authorList>
            <person name="Gilroy R."/>
        </authorList>
    </citation>
    <scope>NUCLEOTIDE SEQUENCE</scope>
    <source>
        <strain evidence="2">ChiHecec3B27-8219</strain>
    </source>
</reference>
<feature type="transmembrane region" description="Helical" evidence="1">
    <location>
        <begin position="30"/>
        <end position="46"/>
    </location>
</feature>
<proteinExistence type="predicted"/>
<dbReference type="EMBL" id="DXBE01000019">
    <property type="protein sequence ID" value="HIZ68605.1"/>
    <property type="molecule type" value="Genomic_DNA"/>
</dbReference>
<dbReference type="InterPro" id="IPR049458">
    <property type="entry name" value="EpsG-like"/>
</dbReference>
<feature type="transmembrane region" description="Helical" evidence="1">
    <location>
        <begin position="167"/>
        <end position="190"/>
    </location>
</feature>
<feature type="transmembrane region" description="Helical" evidence="1">
    <location>
        <begin position="345"/>
        <end position="363"/>
    </location>
</feature>
<feature type="transmembrane region" description="Helical" evidence="1">
    <location>
        <begin position="253"/>
        <end position="273"/>
    </location>
</feature>
<dbReference type="Pfam" id="PF14897">
    <property type="entry name" value="EpsG"/>
    <property type="match status" value="1"/>
</dbReference>
<name>A0A9D2FY59_9BACT</name>
<accession>A0A9D2FY59</accession>
<feature type="transmembrane region" description="Helical" evidence="1">
    <location>
        <begin position="6"/>
        <end position="23"/>
    </location>
</feature>
<feature type="transmembrane region" description="Helical" evidence="1">
    <location>
        <begin position="294"/>
        <end position="313"/>
    </location>
</feature>
<protein>
    <submittedName>
        <fullName evidence="2">EpsG family protein</fullName>
    </submittedName>
</protein>
<gene>
    <name evidence="2" type="ORF">H9966_01780</name>
</gene>